<keyword evidence="5" id="KW-0863">Zinc-finger</keyword>
<evidence type="ECO:0000256" key="1">
    <source>
        <dbReference type="ARBA" id="ARBA00004496"/>
    </source>
</evidence>
<organism evidence="10 11">
    <name type="scientific">Prunus dulcis</name>
    <name type="common">Almond</name>
    <name type="synonym">Amygdalus dulcis</name>
    <dbReference type="NCBI Taxonomy" id="3755"/>
    <lineage>
        <taxon>Eukaryota</taxon>
        <taxon>Viridiplantae</taxon>
        <taxon>Streptophyta</taxon>
        <taxon>Embryophyta</taxon>
        <taxon>Tracheophyta</taxon>
        <taxon>Spermatophyta</taxon>
        <taxon>Magnoliopsida</taxon>
        <taxon>eudicotyledons</taxon>
        <taxon>Gunneridae</taxon>
        <taxon>Pentapetalae</taxon>
        <taxon>rosids</taxon>
        <taxon>fabids</taxon>
        <taxon>Rosales</taxon>
        <taxon>Rosaceae</taxon>
        <taxon>Amygdaloideae</taxon>
        <taxon>Amygdaleae</taxon>
        <taxon>Prunus</taxon>
    </lineage>
</organism>
<evidence type="ECO:0000256" key="5">
    <source>
        <dbReference type="ARBA" id="ARBA00022771"/>
    </source>
</evidence>
<dbReference type="EMBL" id="CABIKO010000032">
    <property type="protein sequence ID" value="VVA18735.1"/>
    <property type="molecule type" value="Genomic_DNA"/>
</dbReference>
<evidence type="ECO:0000313" key="9">
    <source>
        <dbReference type="EMBL" id="KAI5321299.1"/>
    </source>
</evidence>
<evidence type="ECO:0000256" key="2">
    <source>
        <dbReference type="ARBA" id="ARBA00009374"/>
    </source>
</evidence>
<keyword evidence="12" id="KW-1185">Reference proteome</keyword>
<dbReference type="Pfam" id="PF04570">
    <property type="entry name" value="zf-FLZ"/>
    <property type="match status" value="1"/>
</dbReference>
<protein>
    <submittedName>
        <fullName evidence="10">PREDICTED: MARD1</fullName>
    </submittedName>
</protein>
<comment type="similarity">
    <text evidence="2">Belongs to the FLZ family.</text>
</comment>
<dbReference type="Gramene" id="VVA18735">
    <property type="protein sequence ID" value="VVA18735"/>
    <property type="gene ID" value="Prudul26B000487"/>
</dbReference>
<dbReference type="GO" id="GO:0005737">
    <property type="term" value="C:cytoplasm"/>
    <property type="evidence" value="ECO:0007669"/>
    <property type="project" value="UniProtKB-SubCell"/>
</dbReference>
<accession>A0A5E4ESQ3</accession>
<comment type="subcellular location">
    <subcellularLocation>
        <location evidence="1">Cytoplasm</location>
    </subcellularLocation>
</comment>
<evidence type="ECO:0000256" key="6">
    <source>
        <dbReference type="PROSITE-ProRule" id="PRU01131"/>
    </source>
</evidence>
<evidence type="ECO:0000313" key="10">
    <source>
        <dbReference type="EMBL" id="VVA18735.1"/>
    </source>
</evidence>
<gene>
    <name evidence="10" type="ORF">ALMOND_2B000487</name>
    <name evidence="9" type="ORF">L3X38_030370</name>
</gene>
<evidence type="ECO:0000256" key="7">
    <source>
        <dbReference type="SAM" id="MobiDB-lite"/>
    </source>
</evidence>
<reference evidence="9 12" key="3">
    <citation type="journal article" date="2022" name="G3 (Bethesda)">
        <title>Whole-genome sequence and methylome profiling of the almond [Prunus dulcis (Mill.) D.A. Webb] cultivar 'Nonpareil'.</title>
        <authorList>
            <person name="D'Amico-Willman K.M."/>
            <person name="Ouma W.Z."/>
            <person name="Meulia T."/>
            <person name="Sideli G.M."/>
            <person name="Gradziel T.M."/>
            <person name="Fresnedo-Ramirez J."/>
        </authorList>
    </citation>
    <scope>NUCLEOTIDE SEQUENCE [LARGE SCALE GENOMIC DNA]</scope>
    <source>
        <strain evidence="9">Clone GOH B32 T37-40</strain>
    </source>
</reference>
<keyword evidence="5" id="KW-0862">Zinc</keyword>
<feature type="zinc finger region" description="FLZ-type" evidence="6">
    <location>
        <begin position="70"/>
        <end position="114"/>
    </location>
</feature>
<evidence type="ECO:0000259" key="8">
    <source>
        <dbReference type="PROSITE" id="PS51795"/>
    </source>
</evidence>
<evidence type="ECO:0000313" key="11">
    <source>
        <dbReference type="Proteomes" id="UP000327085"/>
    </source>
</evidence>
<dbReference type="InterPro" id="IPR007650">
    <property type="entry name" value="Zf-FLZ_dom"/>
</dbReference>
<feature type="region of interest" description="Disordered" evidence="7">
    <location>
        <begin position="20"/>
        <end position="63"/>
    </location>
</feature>
<sequence>MPGKRPRFVRSSTSFYDLSSLHEPLPLPPPEQRLQMKPPRYPKKVPMEEDDASPLAWSPNMENGQGQTGNFLDRCNYCRKILGEKDNIYMYSSLRAFCSPQCRHRQIVVDTVRGKIVYQSTTETVAWQRKMNNVINQ</sequence>
<dbReference type="PROSITE" id="PS51795">
    <property type="entry name" value="ZF_FLZ"/>
    <property type="match status" value="1"/>
</dbReference>
<dbReference type="PANTHER" id="PTHR33059">
    <property type="entry name" value="FCS-LIKE ZINC FINGER 5"/>
    <property type="match status" value="1"/>
</dbReference>
<keyword evidence="3" id="KW-0963">Cytoplasm</keyword>
<dbReference type="InParanoid" id="A0A5E4ESQ3"/>
<dbReference type="PANTHER" id="PTHR33059:SF81">
    <property type="entry name" value="FLZ-TYPE DOMAIN-CONTAINING PROTEIN"/>
    <property type="match status" value="1"/>
</dbReference>
<evidence type="ECO:0000313" key="12">
    <source>
        <dbReference type="Proteomes" id="UP001054821"/>
    </source>
</evidence>
<keyword evidence="4" id="KW-0479">Metal-binding</keyword>
<dbReference type="GO" id="GO:0008270">
    <property type="term" value="F:zinc ion binding"/>
    <property type="evidence" value="ECO:0007669"/>
    <property type="project" value="UniProtKB-KW"/>
</dbReference>
<dbReference type="AlphaFoldDB" id="A0A5E4ESQ3"/>
<proteinExistence type="inferred from homology"/>
<reference evidence="11" key="2">
    <citation type="journal article" date="2020" name="Plant J.">
        <title>Transposons played a major role in the diversification between the closely related almond and peach genomes: results from the almond genome sequence.</title>
        <authorList>
            <person name="Alioto T."/>
            <person name="Alexiou K.G."/>
            <person name="Bardil A."/>
            <person name="Barteri F."/>
            <person name="Castanera R."/>
            <person name="Cruz F."/>
            <person name="Dhingra A."/>
            <person name="Duval H."/>
            <person name="Fernandez I Marti A."/>
            <person name="Frias L."/>
            <person name="Galan B."/>
            <person name="Garcia J.L."/>
            <person name="Howad W."/>
            <person name="Gomez-Garrido J."/>
            <person name="Gut M."/>
            <person name="Julca I."/>
            <person name="Morata J."/>
            <person name="Puigdomenech P."/>
            <person name="Ribeca P."/>
            <person name="Rubio Cabetas M.J."/>
            <person name="Vlasova A."/>
            <person name="Wirthensohn M."/>
            <person name="Garcia-Mas J."/>
            <person name="Gabaldon T."/>
            <person name="Casacuberta J.M."/>
            <person name="Arus P."/>
        </authorList>
    </citation>
    <scope>NUCLEOTIDE SEQUENCE [LARGE SCALE GENOMIC DNA]</scope>
    <source>
        <strain evidence="11">cv. Texas</strain>
    </source>
</reference>
<dbReference type="EMBL" id="JAJFAZ020000006">
    <property type="protein sequence ID" value="KAI5321299.1"/>
    <property type="molecule type" value="Genomic_DNA"/>
</dbReference>
<name>A0A5E4ESQ3_PRUDU</name>
<feature type="domain" description="FLZ-type" evidence="8">
    <location>
        <begin position="70"/>
        <end position="114"/>
    </location>
</feature>
<dbReference type="Proteomes" id="UP000327085">
    <property type="component" value="Chromosome 6"/>
</dbReference>
<dbReference type="Proteomes" id="UP001054821">
    <property type="component" value="Chromosome 6"/>
</dbReference>
<reference evidence="10" key="1">
    <citation type="submission" date="2019-07" db="EMBL/GenBank/DDBJ databases">
        <authorList>
            <person name="Alioto T."/>
            <person name="Alioto T."/>
            <person name="Gomez Garrido J."/>
        </authorList>
    </citation>
    <scope>NUCLEOTIDE SEQUENCE</scope>
</reference>
<evidence type="ECO:0000256" key="3">
    <source>
        <dbReference type="ARBA" id="ARBA00022490"/>
    </source>
</evidence>
<evidence type="ECO:0000256" key="4">
    <source>
        <dbReference type="ARBA" id="ARBA00022723"/>
    </source>
</evidence>